<gene>
    <name evidence="1" type="ORF">METZ01_LOCUS426106</name>
</gene>
<organism evidence="1">
    <name type="scientific">marine metagenome</name>
    <dbReference type="NCBI Taxonomy" id="408172"/>
    <lineage>
        <taxon>unclassified sequences</taxon>
        <taxon>metagenomes</taxon>
        <taxon>ecological metagenomes</taxon>
    </lineage>
</organism>
<name>A0A382XQ58_9ZZZZ</name>
<dbReference type="AlphaFoldDB" id="A0A382XQ58"/>
<sequence>VNIQSGSGRGVFLAKDDKYATLTQN</sequence>
<proteinExistence type="predicted"/>
<evidence type="ECO:0000313" key="1">
    <source>
        <dbReference type="EMBL" id="SVD73252.1"/>
    </source>
</evidence>
<protein>
    <submittedName>
        <fullName evidence="1">Uncharacterized protein</fullName>
    </submittedName>
</protein>
<reference evidence="1" key="1">
    <citation type="submission" date="2018-05" db="EMBL/GenBank/DDBJ databases">
        <authorList>
            <person name="Lanie J.A."/>
            <person name="Ng W.-L."/>
            <person name="Kazmierczak K.M."/>
            <person name="Andrzejewski T.M."/>
            <person name="Davidsen T.M."/>
            <person name="Wayne K.J."/>
            <person name="Tettelin H."/>
            <person name="Glass J.I."/>
            <person name="Rusch D."/>
            <person name="Podicherti R."/>
            <person name="Tsui H.-C.T."/>
            <person name="Winkler M.E."/>
        </authorList>
    </citation>
    <scope>NUCLEOTIDE SEQUENCE</scope>
</reference>
<dbReference type="EMBL" id="UINC01169621">
    <property type="protein sequence ID" value="SVD73252.1"/>
    <property type="molecule type" value="Genomic_DNA"/>
</dbReference>
<feature type="non-terminal residue" evidence="1">
    <location>
        <position position="1"/>
    </location>
</feature>
<accession>A0A382XQ58</accession>